<evidence type="ECO:0000256" key="2">
    <source>
        <dbReference type="ARBA" id="ARBA00022614"/>
    </source>
</evidence>
<keyword evidence="11" id="KW-0430">Lectin</keyword>
<feature type="compositionally biased region" description="Basic residues" evidence="10">
    <location>
        <begin position="62"/>
        <end position="80"/>
    </location>
</feature>
<keyword evidence="8" id="KW-0675">Receptor</keyword>
<feature type="compositionally biased region" description="Polar residues" evidence="10">
    <location>
        <begin position="52"/>
        <end position="61"/>
    </location>
</feature>
<evidence type="ECO:0000256" key="6">
    <source>
        <dbReference type="ARBA" id="ARBA00022989"/>
    </source>
</evidence>
<evidence type="ECO:0000256" key="5">
    <source>
        <dbReference type="ARBA" id="ARBA00022737"/>
    </source>
</evidence>
<organism evidence="11 12">
    <name type="scientific">Artemisia annua</name>
    <name type="common">Sweet wormwood</name>
    <dbReference type="NCBI Taxonomy" id="35608"/>
    <lineage>
        <taxon>Eukaryota</taxon>
        <taxon>Viridiplantae</taxon>
        <taxon>Streptophyta</taxon>
        <taxon>Embryophyta</taxon>
        <taxon>Tracheophyta</taxon>
        <taxon>Spermatophyta</taxon>
        <taxon>Magnoliopsida</taxon>
        <taxon>eudicotyledons</taxon>
        <taxon>Gunneridae</taxon>
        <taxon>Pentapetalae</taxon>
        <taxon>asterids</taxon>
        <taxon>campanulids</taxon>
        <taxon>Asterales</taxon>
        <taxon>Asteraceae</taxon>
        <taxon>Asteroideae</taxon>
        <taxon>Anthemideae</taxon>
        <taxon>Artemisiinae</taxon>
        <taxon>Artemisia</taxon>
    </lineage>
</organism>
<evidence type="ECO:0000256" key="3">
    <source>
        <dbReference type="ARBA" id="ARBA00022692"/>
    </source>
</evidence>
<dbReference type="AlphaFoldDB" id="A0A2U1P663"/>
<keyword evidence="6" id="KW-1133">Transmembrane helix</keyword>
<name>A0A2U1P663_ARTAN</name>
<evidence type="ECO:0000256" key="9">
    <source>
        <dbReference type="ARBA" id="ARBA00023180"/>
    </source>
</evidence>
<protein>
    <submittedName>
        <fullName evidence="11">Concanavalin A-like lectin/glucanase, subgroup</fullName>
    </submittedName>
</protein>
<dbReference type="PANTHER" id="PTHR47986:SF10">
    <property type="entry name" value="RECEPTOR-LIKE KINASE TMK4"/>
    <property type="match status" value="1"/>
</dbReference>
<evidence type="ECO:0000256" key="4">
    <source>
        <dbReference type="ARBA" id="ARBA00022729"/>
    </source>
</evidence>
<dbReference type="PANTHER" id="PTHR47986">
    <property type="entry name" value="OSJNBA0070M12.3 PROTEIN"/>
    <property type="match status" value="1"/>
</dbReference>
<comment type="subcellular location">
    <subcellularLocation>
        <location evidence="1">Membrane</location>
        <topology evidence="1">Single-pass membrane protein</topology>
    </subcellularLocation>
</comment>
<keyword evidence="3" id="KW-0812">Transmembrane</keyword>
<keyword evidence="7" id="KW-0472">Membrane</keyword>
<evidence type="ECO:0000313" key="11">
    <source>
        <dbReference type="EMBL" id="PWA81228.1"/>
    </source>
</evidence>
<accession>A0A2U1P663</accession>
<keyword evidence="12" id="KW-1185">Reference proteome</keyword>
<dbReference type="Proteomes" id="UP000245207">
    <property type="component" value="Unassembled WGS sequence"/>
</dbReference>
<keyword evidence="5" id="KW-0677">Repeat</keyword>
<evidence type="ECO:0000256" key="1">
    <source>
        <dbReference type="ARBA" id="ARBA00004167"/>
    </source>
</evidence>
<sequence length="205" mass="23165">MNDPRFGSQGTGRQTRGGLTSLGKGDSRKRAIRKKLKMFLMGVAMGSTHIPTQPVSASSQHNNHHQRICKSNTRSKRGNNKNKQPTIIYRMSIYKITSTVNSPSPYGYRTATACLKNGPTPKKYPHDPGRKSLDESMPDEMCHLVTYFRMVLISKGNMFKAINQTLELKAKKRLIASRVAELASQCTTREPFQRPEQIWRLEGQN</sequence>
<feature type="compositionally biased region" description="Low complexity" evidence="10">
    <location>
        <begin position="7"/>
        <end position="23"/>
    </location>
</feature>
<dbReference type="InterPro" id="IPR052422">
    <property type="entry name" value="Auxin_Ser/Thr_Kinase"/>
</dbReference>
<dbReference type="STRING" id="35608.A0A2U1P663"/>
<evidence type="ECO:0000256" key="7">
    <source>
        <dbReference type="ARBA" id="ARBA00023136"/>
    </source>
</evidence>
<proteinExistence type="predicted"/>
<feature type="region of interest" description="Disordered" evidence="10">
    <location>
        <begin position="1"/>
        <end position="30"/>
    </location>
</feature>
<feature type="region of interest" description="Disordered" evidence="10">
    <location>
        <begin position="52"/>
        <end position="83"/>
    </location>
</feature>
<dbReference type="OrthoDB" id="1607253at2759"/>
<dbReference type="EMBL" id="PKPP01001615">
    <property type="protein sequence ID" value="PWA81228.1"/>
    <property type="molecule type" value="Genomic_DNA"/>
</dbReference>
<dbReference type="GO" id="GO:0016020">
    <property type="term" value="C:membrane"/>
    <property type="evidence" value="ECO:0007669"/>
    <property type="project" value="UniProtKB-SubCell"/>
</dbReference>
<keyword evidence="9" id="KW-0325">Glycoprotein</keyword>
<dbReference type="GO" id="GO:0030246">
    <property type="term" value="F:carbohydrate binding"/>
    <property type="evidence" value="ECO:0007669"/>
    <property type="project" value="UniProtKB-KW"/>
</dbReference>
<keyword evidence="4" id="KW-0732">Signal</keyword>
<evidence type="ECO:0000256" key="10">
    <source>
        <dbReference type="SAM" id="MobiDB-lite"/>
    </source>
</evidence>
<gene>
    <name evidence="11" type="ORF">CTI12_AA187000</name>
</gene>
<evidence type="ECO:0000313" key="12">
    <source>
        <dbReference type="Proteomes" id="UP000245207"/>
    </source>
</evidence>
<evidence type="ECO:0000256" key="8">
    <source>
        <dbReference type="ARBA" id="ARBA00023170"/>
    </source>
</evidence>
<comment type="caution">
    <text evidence="11">The sequence shown here is derived from an EMBL/GenBank/DDBJ whole genome shotgun (WGS) entry which is preliminary data.</text>
</comment>
<keyword evidence="2" id="KW-0433">Leucine-rich repeat</keyword>
<reference evidence="11 12" key="1">
    <citation type="journal article" date="2018" name="Mol. Plant">
        <title>The genome of Artemisia annua provides insight into the evolution of Asteraceae family and artemisinin biosynthesis.</title>
        <authorList>
            <person name="Shen Q."/>
            <person name="Zhang L."/>
            <person name="Liao Z."/>
            <person name="Wang S."/>
            <person name="Yan T."/>
            <person name="Shi P."/>
            <person name="Liu M."/>
            <person name="Fu X."/>
            <person name="Pan Q."/>
            <person name="Wang Y."/>
            <person name="Lv Z."/>
            <person name="Lu X."/>
            <person name="Zhang F."/>
            <person name="Jiang W."/>
            <person name="Ma Y."/>
            <person name="Chen M."/>
            <person name="Hao X."/>
            <person name="Li L."/>
            <person name="Tang Y."/>
            <person name="Lv G."/>
            <person name="Zhou Y."/>
            <person name="Sun X."/>
            <person name="Brodelius P.E."/>
            <person name="Rose J.K.C."/>
            <person name="Tang K."/>
        </authorList>
    </citation>
    <scope>NUCLEOTIDE SEQUENCE [LARGE SCALE GENOMIC DNA]</scope>
    <source>
        <strain evidence="12">cv. Huhao1</strain>
        <tissue evidence="11">Leaf</tissue>
    </source>
</reference>